<feature type="region of interest" description="Disordered" evidence="1">
    <location>
        <begin position="1"/>
        <end position="427"/>
    </location>
</feature>
<reference evidence="2 3" key="1">
    <citation type="journal article" date="2016" name="Mol. Biol. Evol.">
        <title>Comparative Genomics of Early-Diverging Mushroom-Forming Fungi Provides Insights into the Origins of Lignocellulose Decay Capabilities.</title>
        <authorList>
            <person name="Nagy L.G."/>
            <person name="Riley R."/>
            <person name="Tritt A."/>
            <person name="Adam C."/>
            <person name="Daum C."/>
            <person name="Floudas D."/>
            <person name="Sun H."/>
            <person name="Yadav J.S."/>
            <person name="Pangilinan J."/>
            <person name="Larsson K.H."/>
            <person name="Matsuura K."/>
            <person name="Barry K."/>
            <person name="Labutti K."/>
            <person name="Kuo R."/>
            <person name="Ohm R.A."/>
            <person name="Bhattacharya S.S."/>
            <person name="Shirouzu T."/>
            <person name="Yoshinaga Y."/>
            <person name="Martin F.M."/>
            <person name="Grigoriev I.V."/>
            <person name="Hibbett D.S."/>
        </authorList>
    </citation>
    <scope>NUCLEOTIDE SEQUENCE [LARGE SCALE GENOMIC DNA]</scope>
    <source>
        <strain evidence="2 3">HHB10207 ss-3</strain>
    </source>
</reference>
<dbReference type="AlphaFoldDB" id="A0A166EXZ1"/>
<feature type="region of interest" description="Disordered" evidence="1">
    <location>
        <begin position="561"/>
        <end position="585"/>
    </location>
</feature>
<feature type="compositionally biased region" description="Polar residues" evidence="1">
    <location>
        <begin position="1"/>
        <end position="14"/>
    </location>
</feature>
<sequence length="1214" mass="132855">MTSVQEAINSTPLTSEEKPSSSETGFFDAVVADAAPAPPSSSDAEKLTKEPPKQSWPPIIYTRKQLLRLHASPLVKPPDKMPSLKDWIGEWPEQHHPTKKDPDSEKTGRERRPRRDNDDNESAKPSFKAALINAQPSQMGNFKHQSHRVQSTTERGDRDRENNERDRDLRDREGQERLRNLSDRFDRERLAVSASHNRASQASLASEKLVRRDKDRDRDTLKEKERENGRKRAEGSDDWRRGAVREGRRDQSKDGDREASRERIGRDKATPQATDRPDRTWDNAWERWDTERPKRSTARSPTRRDRSRVGRRDRSRDTSDKEDQASYSSKLETKPSRAGESIRDRIHPEAWHAAAEDDRGDWRDDLRSDEHSVRDSGDLDSRFDVRERKPDRTATASTRAQRNGPRRGKGLSIDEDREKEPAWMETYIPEDSKAGILGSRPADGQLDGIQAWKKELREREMREKGIVDPSAQAGGTTTPKEADSKSPPGPQSNEPLDEISMFKLIMKREQGKDSSGEATPTALSRTQSVTSLVQPLDQALNGGKLASNPSSSDRIRDVSRRFPAAHESTSVPQTDSPTGGRDGAASNLTLLTDALYSVSITNGTSDKRIQTPHSSQESSNAVPYDPPRQSRLLAFGLQSSTTPSTSTPNAPIAQPSDLRGRQTPTAHNNSISHHSRLPSSHTAGDPRSDSNGARSASFDRMSHSSQTNSFDLRNFNGPSGSSNAENLHSSFMGSGDQRTLSTPIEGPMGTPFSNMENAMSPTTHASGRGSRFAKFFDGKSREGPAASGVPKSQPMGSLGPVSRMPDIALQSPVAQQQSSRALHGNLQSDRAAGLPGQGSGSMMSDNAVFNNLLDMLHNSSRAVFPSQPDLLAQSNASHPSLPHAFNVQPSFRDASPLHQLQPPHHLHQLKQQQQQQQQQQSQPSLPLDGSFDMDARFQSDNMVPGLRPNRLRDVPQIGAMGDSLDDPASFAVQRFPPGSLEHSQTRSHAAMLNNQALGASRGQNLPFSTTGYRGGPSPIGGPNVMPSHNQQRLPPGLANLGGRPPHDPSHFIGNPMGAMHANGLPQAQPQFPFQGNVGNAGTVFGMQQHPRGPTIPNQNMLPPGFGVVAGGHHPSAMDFTVQPGRNAMPMYQSNNMRGGNGGFNPNHGGNVVPNASGQPSLASMRLQQQQGMLGPLQHMQAQQQMNNAMLGGDAHMNNDLMALLLNGGGGPLRE</sequence>
<feature type="compositionally biased region" description="Low complexity" evidence="1">
    <location>
        <begin position="905"/>
        <end position="927"/>
    </location>
</feature>
<feature type="region of interest" description="Disordered" evidence="1">
    <location>
        <begin position="761"/>
        <end position="804"/>
    </location>
</feature>
<keyword evidence="3" id="KW-1185">Reference proteome</keyword>
<name>A0A166EXZ1_9AGAM</name>
<feature type="region of interest" description="Disordered" evidence="1">
    <location>
        <begin position="451"/>
        <end position="529"/>
    </location>
</feature>
<feature type="compositionally biased region" description="Basic and acidic residues" evidence="1">
    <location>
        <begin position="302"/>
        <end position="324"/>
    </location>
</feature>
<feature type="compositionally biased region" description="Basic and acidic residues" evidence="1">
    <location>
        <begin position="208"/>
        <end position="294"/>
    </location>
</feature>
<protein>
    <submittedName>
        <fullName evidence="2">Uncharacterized protein</fullName>
    </submittedName>
</protein>
<feature type="compositionally biased region" description="Basic and acidic residues" evidence="1">
    <location>
        <begin position="154"/>
        <end position="190"/>
    </location>
</feature>
<feature type="region of interest" description="Disordered" evidence="1">
    <location>
        <begin position="604"/>
        <end position="744"/>
    </location>
</feature>
<dbReference type="Proteomes" id="UP000076798">
    <property type="component" value="Unassembled WGS sequence"/>
</dbReference>
<feature type="compositionally biased region" description="Polar residues" evidence="1">
    <location>
        <begin position="703"/>
        <end position="742"/>
    </location>
</feature>
<feature type="region of interest" description="Disordered" evidence="1">
    <location>
        <begin position="905"/>
        <end position="935"/>
    </location>
</feature>
<evidence type="ECO:0000256" key="1">
    <source>
        <dbReference type="SAM" id="MobiDB-lite"/>
    </source>
</evidence>
<dbReference type="EMBL" id="KV428037">
    <property type="protein sequence ID" value="KZT40071.1"/>
    <property type="molecule type" value="Genomic_DNA"/>
</dbReference>
<feature type="compositionally biased region" description="Basic and acidic residues" evidence="1">
    <location>
        <begin position="43"/>
        <end position="52"/>
    </location>
</feature>
<feature type="compositionally biased region" description="Basic and acidic residues" evidence="1">
    <location>
        <begin position="92"/>
        <end position="117"/>
    </location>
</feature>
<feature type="compositionally biased region" description="Basic and acidic residues" evidence="1">
    <location>
        <begin position="506"/>
        <end position="515"/>
    </location>
</feature>
<evidence type="ECO:0000313" key="2">
    <source>
        <dbReference type="EMBL" id="KZT40071.1"/>
    </source>
</evidence>
<evidence type="ECO:0000313" key="3">
    <source>
        <dbReference type="Proteomes" id="UP000076798"/>
    </source>
</evidence>
<dbReference type="STRING" id="1314776.A0A166EXZ1"/>
<feature type="compositionally biased region" description="Polar residues" evidence="1">
    <location>
        <begin position="1000"/>
        <end position="1011"/>
    </location>
</feature>
<feature type="compositionally biased region" description="Polar residues" evidence="1">
    <location>
        <begin position="194"/>
        <end position="204"/>
    </location>
</feature>
<feature type="region of interest" description="Disordered" evidence="1">
    <location>
        <begin position="1000"/>
        <end position="1035"/>
    </location>
</feature>
<feature type="compositionally biased region" description="Polar residues" evidence="1">
    <location>
        <begin position="662"/>
        <end position="682"/>
    </location>
</feature>
<feature type="compositionally biased region" description="Polar residues" evidence="1">
    <location>
        <begin position="567"/>
        <end position="577"/>
    </location>
</feature>
<feature type="compositionally biased region" description="Basic and acidic residues" evidence="1">
    <location>
        <begin position="412"/>
        <end position="422"/>
    </location>
</feature>
<proteinExistence type="predicted"/>
<feature type="compositionally biased region" description="Basic and acidic residues" evidence="1">
    <location>
        <begin position="331"/>
        <end position="392"/>
    </location>
</feature>
<gene>
    <name evidence="2" type="ORF">SISSUDRAFT_1032180</name>
</gene>
<feature type="compositionally biased region" description="Polar residues" evidence="1">
    <location>
        <begin position="516"/>
        <end position="529"/>
    </location>
</feature>
<feature type="compositionally biased region" description="Low complexity" evidence="1">
    <location>
        <begin position="639"/>
        <end position="648"/>
    </location>
</feature>
<organism evidence="2 3">
    <name type="scientific">Sistotremastrum suecicum HHB10207 ss-3</name>
    <dbReference type="NCBI Taxonomy" id="1314776"/>
    <lineage>
        <taxon>Eukaryota</taxon>
        <taxon>Fungi</taxon>
        <taxon>Dikarya</taxon>
        <taxon>Basidiomycota</taxon>
        <taxon>Agaricomycotina</taxon>
        <taxon>Agaricomycetes</taxon>
        <taxon>Sistotremastrales</taxon>
        <taxon>Sistotremastraceae</taxon>
        <taxon>Sistotremastrum</taxon>
    </lineage>
</organism>
<feature type="compositionally biased region" description="Basic and acidic residues" evidence="1">
    <location>
        <begin position="452"/>
        <end position="466"/>
    </location>
</feature>
<dbReference type="OrthoDB" id="2504266at2759"/>
<feature type="compositionally biased region" description="Polar residues" evidence="1">
    <location>
        <begin position="611"/>
        <end position="621"/>
    </location>
</feature>
<accession>A0A166EXZ1</accession>